<name>A0ABT3TA94_9GAMM</name>
<feature type="domain" description="Histidine kinase/HSP90-like ATPase" evidence="10">
    <location>
        <begin position="281"/>
        <end position="385"/>
    </location>
</feature>
<dbReference type="InterPro" id="IPR036890">
    <property type="entry name" value="HATPase_C_sf"/>
</dbReference>
<dbReference type="RefSeq" id="WP_279250896.1">
    <property type="nucleotide sequence ID" value="NZ_SHNO01000002.1"/>
</dbReference>
<dbReference type="Gene3D" id="3.30.565.10">
    <property type="entry name" value="Histidine kinase-like ATPase, C-terminal domain"/>
    <property type="match status" value="1"/>
</dbReference>
<protein>
    <recommendedName>
        <fullName evidence="2">histidine kinase</fullName>
        <ecNumber evidence="2">2.7.13.3</ecNumber>
    </recommendedName>
</protein>
<dbReference type="SUPFAM" id="SSF55874">
    <property type="entry name" value="ATPase domain of HSP90 chaperone/DNA topoisomerase II/histidine kinase"/>
    <property type="match status" value="1"/>
</dbReference>
<dbReference type="PANTHER" id="PTHR41523">
    <property type="entry name" value="TWO-COMPONENT SYSTEM SENSOR PROTEIN"/>
    <property type="match status" value="1"/>
</dbReference>
<evidence type="ECO:0000256" key="6">
    <source>
        <dbReference type="ARBA" id="ARBA00022777"/>
    </source>
</evidence>
<dbReference type="SMART" id="SM00387">
    <property type="entry name" value="HATPase_c"/>
    <property type="match status" value="1"/>
</dbReference>
<accession>A0ABT3TA94</accession>
<evidence type="ECO:0000256" key="5">
    <source>
        <dbReference type="ARBA" id="ARBA00022741"/>
    </source>
</evidence>
<feature type="region of interest" description="Disordered" evidence="8">
    <location>
        <begin position="89"/>
        <end position="111"/>
    </location>
</feature>
<evidence type="ECO:0000256" key="4">
    <source>
        <dbReference type="ARBA" id="ARBA00022679"/>
    </source>
</evidence>
<keyword evidence="12" id="KW-1185">Reference proteome</keyword>
<dbReference type="EC" id="2.7.13.3" evidence="2"/>
<evidence type="ECO:0000313" key="12">
    <source>
        <dbReference type="Proteomes" id="UP001143304"/>
    </source>
</evidence>
<keyword evidence="5" id="KW-0547">Nucleotide-binding</keyword>
<evidence type="ECO:0000256" key="7">
    <source>
        <dbReference type="ARBA" id="ARBA00022840"/>
    </source>
</evidence>
<keyword evidence="9" id="KW-0732">Signal</keyword>
<keyword evidence="3" id="KW-0597">Phosphoprotein</keyword>
<evidence type="ECO:0000256" key="3">
    <source>
        <dbReference type="ARBA" id="ARBA00022553"/>
    </source>
</evidence>
<dbReference type="Pfam" id="PF02518">
    <property type="entry name" value="HATPase_c"/>
    <property type="match status" value="1"/>
</dbReference>
<evidence type="ECO:0000256" key="8">
    <source>
        <dbReference type="SAM" id="MobiDB-lite"/>
    </source>
</evidence>
<evidence type="ECO:0000259" key="10">
    <source>
        <dbReference type="SMART" id="SM00387"/>
    </source>
</evidence>
<sequence length="391" mass="42662">MKAHTLCLVPCLLLLALSPAESVDQDKRLAWAGAADRLNPGFLLPVDPLIANQNSTFDDAQLFTEDSLDHLSRKTENTSLAPLTRHRTTIDHNNAVQRSDTSGSADADTISSPVHKRAAHWPGGSAISAYSLIAVVIAWTCGRIYSSYVSQQKSDDLADRVYEIESEADDDLHEFIVTQGELAASAQAHSEVTLSIMSHCISSQVNEPQNVSGQQLAEGSLKRINVLSSLGSYTRYEPEGAQVDLHGFVDAVVSDMLRTTPVRPETVVSINDIEQAHLPSEVATPLGLVLFELLENAFLHAFASSSPANYIHLQMKVEENRRREDHSVHLSVQDSGRGFPQDLHKACKANSGLAIVKGLIARLHGEINFANEPSTQISIIVPHIFCNTRHT</sequence>
<feature type="chain" id="PRO_5045721463" description="histidine kinase" evidence="9">
    <location>
        <begin position="23"/>
        <end position="391"/>
    </location>
</feature>
<evidence type="ECO:0000256" key="9">
    <source>
        <dbReference type="SAM" id="SignalP"/>
    </source>
</evidence>
<comment type="catalytic activity">
    <reaction evidence="1">
        <text>ATP + protein L-histidine = ADP + protein N-phospho-L-histidine.</text>
        <dbReference type="EC" id="2.7.13.3"/>
    </reaction>
</comment>
<evidence type="ECO:0000313" key="11">
    <source>
        <dbReference type="EMBL" id="MCX2979110.1"/>
    </source>
</evidence>
<organism evidence="11 12">
    <name type="scientific">Candidatus Marimicrobium litorale</name>
    <dbReference type="NCBI Taxonomy" id="2518991"/>
    <lineage>
        <taxon>Bacteria</taxon>
        <taxon>Pseudomonadati</taxon>
        <taxon>Pseudomonadota</taxon>
        <taxon>Gammaproteobacteria</taxon>
        <taxon>Cellvibrionales</taxon>
        <taxon>Halieaceae</taxon>
        <taxon>Marimicrobium</taxon>
    </lineage>
</organism>
<evidence type="ECO:0000256" key="1">
    <source>
        <dbReference type="ARBA" id="ARBA00000085"/>
    </source>
</evidence>
<keyword evidence="6" id="KW-0418">Kinase</keyword>
<keyword evidence="4" id="KW-0808">Transferase</keyword>
<keyword evidence="7" id="KW-0067">ATP-binding</keyword>
<gene>
    <name evidence="11" type="ORF">EYC82_17365</name>
</gene>
<dbReference type="Proteomes" id="UP001143304">
    <property type="component" value="Unassembled WGS sequence"/>
</dbReference>
<reference evidence="11" key="1">
    <citation type="submission" date="2019-02" db="EMBL/GenBank/DDBJ databases">
        <authorList>
            <person name="Li S.-H."/>
        </authorList>
    </citation>
    <scope>NUCLEOTIDE SEQUENCE</scope>
    <source>
        <strain evidence="11">IMCC11814</strain>
    </source>
</reference>
<dbReference type="PANTHER" id="PTHR41523:SF8">
    <property type="entry name" value="ETHYLENE RESPONSE SENSOR PROTEIN"/>
    <property type="match status" value="1"/>
</dbReference>
<comment type="caution">
    <text evidence="11">The sequence shown here is derived from an EMBL/GenBank/DDBJ whole genome shotgun (WGS) entry which is preliminary data.</text>
</comment>
<dbReference type="InterPro" id="IPR003594">
    <property type="entry name" value="HATPase_dom"/>
</dbReference>
<dbReference type="EMBL" id="SHNO01000002">
    <property type="protein sequence ID" value="MCX2979110.1"/>
    <property type="molecule type" value="Genomic_DNA"/>
</dbReference>
<feature type="compositionally biased region" description="Polar residues" evidence="8">
    <location>
        <begin position="91"/>
        <end position="111"/>
    </location>
</feature>
<evidence type="ECO:0000256" key="2">
    <source>
        <dbReference type="ARBA" id="ARBA00012438"/>
    </source>
</evidence>
<feature type="signal peptide" evidence="9">
    <location>
        <begin position="1"/>
        <end position="22"/>
    </location>
</feature>
<proteinExistence type="predicted"/>